<keyword evidence="1" id="KW-0472">Membrane</keyword>
<accession>A0A7J7M3U1</accession>
<dbReference type="AlphaFoldDB" id="A0A7J7M3U1"/>
<evidence type="ECO:0000313" key="3">
    <source>
        <dbReference type="Proteomes" id="UP000541444"/>
    </source>
</evidence>
<evidence type="ECO:0000256" key="1">
    <source>
        <dbReference type="SAM" id="Phobius"/>
    </source>
</evidence>
<evidence type="ECO:0000313" key="2">
    <source>
        <dbReference type="EMBL" id="KAF6149535.1"/>
    </source>
</evidence>
<name>A0A7J7M3U1_9MAGN</name>
<protein>
    <submittedName>
        <fullName evidence="2">Uncharacterized protein</fullName>
    </submittedName>
</protein>
<organism evidence="2 3">
    <name type="scientific">Kingdonia uniflora</name>
    <dbReference type="NCBI Taxonomy" id="39325"/>
    <lineage>
        <taxon>Eukaryota</taxon>
        <taxon>Viridiplantae</taxon>
        <taxon>Streptophyta</taxon>
        <taxon>Embryophyta</taxon>
        <taxon>Tracheophyta</taxon>
        <taxon>Spermatophyta</taxon>
        <taxon>Magnoliopsida</taxon>
        <taxon>Ranunculales</taxon>
        <taxon>Circaeasteraceae</taxon>
        <taxon>Kingdonia</taxon>
    </lineage>
</organism>
<dbReference type="EMBL" id="JACGCM010001793">
    <property type="protein sequence ID" value="KAF6149535.1"/>
    <property type="molecule type" value="Genomic_DNA"/>
</dbReference>
<reference evidence="2 3" key="1">
    <citation type="journal article" date="2020" name="IScience">
        <title>Genome Sequencing of the Endangered Kingdonia uniflora (Circaeasteraceae, Ranunculales) Reveals Potential Mechanisms of Evolutionary Specialization.</title>
        <authorList>
            <person name="Sun Y."/>
            <person name="Deng T."/>
            <person name="Zhang A."/>
            <person name="Moore M.J."/>
            <person name="Landis J.B."/>
            <person name="Lin N."/>
            <person name="Zhang H."/>
            <person name="Zhang X."/>
            <person name="Huang J."/>
            <person name="Zhang X."/>
            <person name="Sun H."/>
            <person name="Wang H."/>
        </authorList>
    </citation>
    <scope>NUCLEOTIDE SEQUENCE [LARGE SCALE GENOMIC DNA]</scope>
    <source>
        <strain evidence="2">TB1705</strain>
        <tissue evidence="2">Leaf</tissue>
    </source>
</reference>
<dbReference type="Proteomes" id="UP000541444">
    <property type="component" value="Unassembled WGS sequence"/>
</dbReference>
<dbReference type="OrthoDB" id="1915076at2759"/>
<gene>
    <name evidence="2" type="ORF">GIB67_003683</name>
</gene>
<keyword evidence="3" id="KW-1185">Reference proteome</keyword>
<comment type="caution">
    <text evidence="2">The sequence shown here is derived from an EMBL/GenBank/DDBJ whole genome shotgun (WGS) entry which is preliminary data.</text>
</comment>
<keyword evidence="1" id="KW-0812">Transmembrane</keyword>
<feature type="transmembrane region" description="Helical" evidence="1">
    <location>
        <begin position="35"/>
        <end position="56"/>
    </location>
</feature>
<sequence>MYNYNNNLLTEDCFEKLRDALNWFDETKVTPPKKYFIILNMLHLATTAFNIVIACLSDNHNRTDKYANMTFLPLRDTVGEPPGEYDVFGMGYISGNHFVVLELKRGCPLPNLYPS</sequence>
<keyword evidence="1" id="KW-1133">Transmembrane helix</keyword>
<proteinExistence type="predicted"/>